<comment type="caution">
    <text evidence="1">The sequence shown here is derived from an EMBL/GenBank/DDBJ whole genome shotgun (WGS) entry which is preliminary data.</text>
</comment>
<protein>
    <submittedName>
        <fullName evidence="1">Uncharacterized protein</fullName>
    </submittedName>
</protein>
<reference evidence="1" key="1">
    <citation type="submission" date="2023-07" db="EMBL/GenBank/DDBJ databases">
        <authorList>
            <consortium name="CYATHOMIX"/>
        </authorList>
    </citation>
    <scope>NUCLEOTIDE SEQUENCE</scope>
    <source>
        <strain evidence="1">N/A</strain>
    </source>
</reference>
<organism evidence="1 2">
    <name type="scientific">Cylicocyclus nassatus</name>
    <name type="common">Nematode worm</name>
    <dbReference type="NCBI Taxonomy" id="53992"/>
    <lineage>
        <taxon>Eukaryota</taxon>
        <taxon>Metazoa</taxon>
        <taxon>Ecdysozoa</taxon>
        <taxon>Nematoda</taxon>
        <taxon>Chromadorea</taxon>
        <taxon>Rhabditida</taxon>
        <taxon>Rhabditina</taxon>
        <taxon>Rhabditomorpha</taxon>
        <taxon>Strongyloidea</taxon>
        <taxon>Strongylidae</taxon>
        <taxon>Cylicocyclus</taxon>
    </lineage>
</organism>
<dbReference type="EMBL" id="CATQJL010000316">
    <property type="protein sequence ID" value="CAJ0607080.1"/>
    <property type="molecule type" value="Genomic_DNA"/>
</dbReference>
<dbReference type="Proteomes" id="UP001176961">
    <property type="component" value="Unassembled WGS sequence"/>
</dbReference>
<sequence>MDVSDGTGAAALRYLGNEGPSNIVTALDCREKYGKRCCRSLARIYRAELTLSKLSFYSKFVGYDYKMLKWKEMDVSRELYDFIGPNGAFLGLSGDSSYLIAVRVGLLRTEAMLYFIELSPESAVQRSFLYLPDLSPHTRVRIYFHPLNRFISSFIYDQSHLLSAYKNGLSESSTFKVVTIFPDLMLRLSLSSSATIVCRNLPKGKGMMRKDYLRIHDNGFALNTGVNLLMILFSKTPPTKIKYMQKMWRVIRRDKGPTFGGRPHTVSADLGEEISVESSIMQETDFERMSYQLVGCEDHSYSDTGQLFGLLRPLYISRHVVCIESLIDRSVNAFIRRSKSFKGACYKGSRDYETDVNCVDDQGVCKLIIICVCEVQVPFMDSENTRNIFYLCRIDTSWSVYRGWIPGGACRFLKELPHALAFNPRCWYPFARFPVEQNEYTYNVANRGMFYEKPQQRLTSFHGCLDVILDSDE</sequence>
<proteinExistence type="predicted"/>
<evidence type="ECO:0000313" key="1">
    <source>
        <dbReference type="EMBL" id="CAJ0607080.1"/>
    </source>
</evidence>
<accession>A0AA36HB70</accession>
<name>A0AA36HB70_CYLNA</name>
<gene>
    <name evidence="1" type="ORF">CYNAS_LOCUS19063</name>
</gene>
<evidence type="ECO:0000313" key="2">
    <source>
        <dbReference type="Proteomes" id="UP001176961"/>
    </source>
</evidence>
<keyword evidence="2" id="KW-1185">Reference proteome</keyword>
<dbReference type="AlphaFoldDB" id="A0AA36HB70"/>